<gene>
    <name evidence="1" type="ORF">RM445_22610</name>
</gene>
<dbReference type="Proteomes" id="UP001183202">
    <property type="component" value="Unassembled WGS sequence"/>
</dbReference>
<name>A0ABU2NED6_9PSEU</name>
<protein>
    <submittedName>
        <fullName evidence="1">HAD-IA family hydrolase</fullName>
    </submittedName>
</protein>
<dbReference type="NCBIfam" id="TIGR01509">
    <property type="entry name" value="HAD-SF-IA-v3"/>
    <property type="match status" value="1"/>
</dbReference>
<dbReference type="EMBL" id="JAVREJ010000018">
    <property type="protein sequence ID" value="MDT0352323.1"/>
    <property type="molecule type" value="Genomic_DNA"/>
</dbReference>
<dbReference type="InterPro" id="IPR006439">
    <property type="entry name" value="HAD-SF_hydro_IA"/>
</dbReference>
<dbReference type="Gene3D" id="3.40.50.1000">
    <property type="entry name" value="HAD superfamily/HAD-like"/>
    <property type="match status" value="1"/>
</dbReference>
<sequence>MFRGHGRRRRGRRGQARSLHLQGACRRLGADPRHCVAIEDSEAGIASGLAAGTKVVAVPRPGFQPSPETLARATVVLSDLTQLDADRMAAILA</sequence>
<dbReference type="InterPro" id="IPR023214">
    <property type="entry name" value="HAD_sf"/>
</dbReference>
<dbReference type="Pfam" id="PF13242">
    <property type="entry name" value="Hydrolase_like"/>
    <property type="match status" value="1"/>
</dbReference>
<dbReference type="GO" id="GO:0016787">
    <property type="term" value="F:hydrolase activity"/>
    <property type="evidence" value="ECO:0007669"/>
    <property type="project" value="UniProtKB-KW"/>
</dbReference>
<dbReference type="SUPFAM" id="SSF56784">
    <property type="entry name" value="HAD-like"/>
    <property type="match status" value="1"/>
</dbReference>
<proteinExistence type="predicted"/>
<comment type="caution">
    <text evidence="1">The sequence shown here is derived from an EMBL/GenBank/DDBJ whole genome shotgun (WGS) entry which is preliminary data.</text>
</comment>
<organism evidence="1 2">
    <name type="scientific">Pseudonocardia charpentierae</name>
    <dbReference type="NCBI Taxonomy" id="3075545"/>
    <lineage>
        <taxon>Bacteria</taxon>
        <taxon>Bacillati</taxon>
        <taxon>Actinomycetota</taxon>
        <taxon>Actinomycetes</taxon>
        <taxon>Pseudonocardiales</taxon>
        <taxon>Pseudonocardiaceae</taxon>
        <taxon>Pseudonocardia</taxon>
    </lineage>
</organism>
<keyword evidence="1" id="KW-0378">Hydrolase</keyword>
<dbReference type="RefSeq" id="WP_311558830.1">
    <property type="nucleotide sequence ID" value="NZ_JAVREJ010000018.1"/>
</dbReference>
<accession>A0ABU2NED6</accession>
<evidence type="ECO:0000313" key="2">
    <source>
        <dbReference type="Proteomes" id="UP001183202"/>
    </source>
</evidence>
<evidence type="ECO:0000313" key="1">
    <source>
        <dbReference type="EMBL" id="MDT0352323.1"/>
    </source>
</evidence>
<dbReference type="InterPro" id="IPR036412">
    <property type="entry name" value="HAD-like_sf"/>
</dbReference>
<keyword evidence="2" id="KW-1185">Reference proteome</keyword>
<reference evidence="2" key="1">
    <citation type="submission" date="2023-07" db="EMBL/GenBank/DDBJ databases">
        <title>30 novel species of actinomycetes from the DSMZ collection.</title>
        <authorList>
            <person name="Nouioui I."/>
        </authorList>
    </citation>
    <scope>NUCLEOTIDE SEQUENCE [LARGE SCALE GENOMIC DNA]</scope>
    <source>
        <strain evidence="2">DSM 45834</strain>
    </source>
</reference>